<dbReference type="EMBL" id="CAJOBC010005767">
    <property type="protein sequence ID" value="CAF3875164.1"/>
    <property type="molecule type" value="Genomic_DNA"/>
</dbReference>
<reference evidence="1" key="1">
    <citation type="submission" date="2021-02" db="EMBL/GenBank/DDBJ databases">
        <authorList>
            <person name="Nowell W R."/>
        </authorList>
    </citation>
    <scope>NUCLEOTIDE SEQUENCE</scope>
</reference>
<gene>
    <name evidence="1" type="ORF">GPM918_LOCUS19218</name>
    <name evidence="2" type="ORF">SRO942_LOCUS19217</name>
</gene>
<evidence type="ECO:0000313" key="2">
    <source>
        <dbReference type="EMBL" id="CAF3875164.1"/>
    </source>
</evidence>
<dbReference type="AlphaFoldDB" id="A0A814PUE8"/>
<dbReference type="Proteomes" id="UP000681722">
    <property type="component" value="Unassembled WGS sequence"/>
</dbReference>
<feature type="non-terminal residue" evidence="1">
    <location>
        <position position="1"/>
    </location>
</feature>
<evidence type="ECO:0000313" key="1">
    <source>
        <dbReference type="EMBL" id="CAF1110732.1"/>
    </source>
</evidence>
<sequence>NELKKQLTMKYIPLPPLDFNDHFRHTDAEYYMLAGINKVNFEHLCATVNMRNTDNRSLSMAVGCLLVKLRLGEPNTVLATLFSFSDKRTVGHILDRARIALLRDFVPDNLGFQHITRDQVINEHTRSLVKQLLCDDHAVDENIFTEPTETNAEFVSDTETNPAFINKTTNDRSSNKVRSYKDSFKNLEQIFVEALLHTVIDLKSFLLEPELCSKHVYNLTKDPNAFVQQVVNDIEIFQFFTKASVYSQFNEQYQIELKKMNKYNDDYNMLFHIDTIKWFEHHLKRNRNKAIRLAGEYISKIQNLNTSEFNLSAVKVKTKSLWCRNEMKYGYCSERLRCGYQHRKLWCFDEYTSGECKVNISCIPEHFNNFMHTLKGQERYDKTYPRTYQCHAFVNKEGQHCAFHVDQSKWIYADQINKLLYIVGARSNQTPVATLNPVEHCTNEDFSTNPQAWYAIVQFVEYMKTKLRMTISPFMASCF</sequence>
<protein>
    <submittedName>
        <fullName evidence="1">Uncharacterized protein</fullName>
    </submittedName>
</protein>
<dbReference type="EMBL" id="CAJNOQ010005766">
    <property type="protein sequence ID" value="CAF1110732.1"/>
    <property type="molecule type" value="Genomic_DNA"/>
</dbReference>
<name>A0A814PUE8_9BILA</name>
<keyword evidence="3" id="KW-1185">Reference proteome</keyword>
<evidence type="ECO:0000313" key="3">
    <source>
        <dbReference type="Proteomes" id="UP000663829"/>
    </source>
</evidence>
<comment type="caution">
    <text evidence="1">The sequence shown here is derived from an EMBL/GenBank/DDBJ whole genome shotgun (WGS) entry which is preliminary data.</text>
</comment>
<dbReference type="Proteomes" id="UP000663829">
    <property type="component" value="Unassembled WGS sequence"/>
</dbReference>
<accession>A0A814PUE8</accession>
<dbReference type="OrthoDB" id="10049726at2759"/>
<organism evidence="1 3">
    <name type="scientific">Didymodactylos carnosus</name>
    <dbReference type="NCBI Taxonomy" id="1234261"/>
    <lineage>
        <taxon>Eukaryota</taxon>
        <taxon>Metazoa</taxon>
        <taxon>Spiralia</taxon>
        <taxon>Gnathifera</taxon>
        <taxon>Rotifera</taxon>
        <taxon>Eurotatoria</taxon>
        <taxon>Bdelloidea</taxon>
        <taxon>Philodinida</taxon>
        <taxon>Philodinidae</taxon>
        <taxon>Didymodactylos</taxon>
    </lineage>
</organism>
<proteinExistence type="predicted"/>